<dbReference type="GeneID" id="18916206"/>
<keyword evidence="3" id="KW-1185">Reference proteome</keyword>
<evidence type="ECO:0000313" key="2">
    <source>
        <dbReference type="EMBL" id="EKM57339.1"/>
    </source>
</evidence>
<protein>
    <submittedName>
        <fullName evidence="2">Uncharacterized protein</fullName>
    </submittedName>
</protein>
<name>K5WE78_PHACS</name>
<evidence type="ECO:0000313" key="3">
    <source>
        <dbReference type="Proteomes" id="UP000008370"/>
    </source>
</evidence>
<organism evidence="2 3">
    <name type="scientific">Phanerochaete carnosa (strain HHB-10118-sp)</name>
    <name type="common">White-rot fungus</name>
    <name type="synonym">Peniophora carnosa</name>
    <dbReference type="NCBI Taxonomy" id="650164"/>
    <lineage>
        <taxon>Eukaryota</taxon>
        <taxon>Fungi</taxon>
        <taxon>Dikarya</taxon>
        <taxon>Basidiomycota</taxon>
        <taxon>Agaricomycotina</taxon>
        <taxon>Agaricomycetes</taxon>
        <taxon>Polyporales</taxon>
        <taxon>Phanerochaetaceae</taxon>
        <taxon>Phanerochaete</taxon>
    </lineage>
</organism>
<dbReference type="Proteomes" id="UP000008370">
    <property type="component" value="Unassembled WGS sequence"/>
</dbReference>
<accession>K5WE78</accession>
<reference evidence="2 3" key="1">
    <citation type="journal article" date="2012" name="BMC Genomics">
        <title>Comparative genomics of the white-rot fungi, Phanerochaete carnosa and P. chrysosporium, to elucidate the genetic basis of the distinct wood types they colonize.</title>
        <authorList>
            <person name="Suzuki H."/>
            <person name="MacDonald J."/>
            <person name="Syed K."/>
            <person name="Salamov A."/>
            <person name="Hori C."/>
            <person name="Aerts A."/>
            <person name="Henrissat B."/>
            <person name="Wiebenga A."/>
            <person name="vanKuyk P.A."/>
            <person name="Barry K."/>
            <person name="Lindquist E."/>
            <person name="LaButti K."/>
            <person name="Lapidus A."/>
            <person name="Lucas S."/>
            <person name="Coutinho P."/>
            <person name="Gong Y."/>
            <person name="Samejima M."/>
            <person name="Mahadevan R."/>
            <person name="Abou-Zaid M."/>
            <person name="de Vries R.P."/>
            <person name="Igarashi K."/>
            <person name="Yadav J.S."/>
            <person name="Grigoriev I.V."/>
            <person name="Master E.R."/>
        </authorList>
    </citation>
    <scope>NUCLEOTIDE SEQUENCE [LARGE SCALE GENOMIC DNA]</scope>
    <source>
        <strain evidence="2 3">HHB-10118-sp</strain>
    </source>
</reference>
<proteinExistence type="predicted"/>
<gene>
    <name evidence="2" type="ORF">PHACADRAFT_255051</name>
</gene>
<dbReference type="InParanoid" id="K5WE78"/>
<dbReference type="RefSeq" id="XP_007395151.1">
    <property type="nucleotide sequence ID" value="XM_007395089.1"/>
</dbReference>
<dbReference type="HOGENOM" id="CLU_2264672_0_0_1"/>
<sequence length="103" mass="11092">MLYYSPTKAEVLEAARSAISIFASYGLSCCLVGGVGCTLFGNERDPNVLFIVALCRPSTEQSTGRGPRCYELGSRSGVPEKDASRSRGLSILHRSRAYAGRDL</sequence>
<evidence type="ECO:0000256" key="1">
    <source>
        <dbReference type="SAM" id="MobiDB-lite"/>
    </source>
</evidence>
<dbReference type="EMBL" id="JH930471">
    <property type="protein sequence ID" value="EKM57339.1"/>
    <property type="molecule type" value="Genomic_DNA"/>
</dbReference>
<feature type="region of interest" description="Disordered" evidence="1">
    <location>
        <begin position="59"/>
        <end position="88"/>
    </location>
</feature>
<dbReference type="AlphaFoldDB" id="K5WE78"/>
<dbReference type="KEGG" id="pco:PHACADRAFT_255051"/>